<dbReference type="RefSeq" id="WP_006940118.1">
    <property type="nucleotide sequence ID" value="NZ_AAUW01000031.1"/>
</dbReference>
<sequence>MNDELPGLLGDLARIVGLSAALAIAERVGGTRVSIPARAHDQHWLVETVGRDAADRICDHFRILRPDGQESGASHVIIPRGPTGCLAKARQRLARELEAGTSAREAARRAGVSERAAFRMRARRRAADDGQGELFLQVRGKVSDGRT</sequence>
<name>A0P3I3_ROSAI</name>
<evidence type="ECO:0008006" key="3">
    <source>
        <dbReference type="Google" id="ProtNLM"/>
    </source>
</evidence>
<dbReference type="OrthoDB" id="7605239at2"/>
<dbReference type="AlphaFoldDB" id="A0P3I3"/>
<evidence type="ECO:0000313" key="2">
    <source>
        <dbReference type="Proteomes" id="UP000004848"/>
    </source>
</evidence>
<reference evidence="1 2" key="1">
    <citation type="submission" date="2006-05" db="EMBL/GenBank/DDBJ databases">
        <authorList>
            <person name="King G."/>
            <person name="Ferriera S."/>
            <person name="Johnson J."/>
            <person name="Kravitz S."/>
            <person name="Beeson K."/>
            <person name="Sutton G."/>
            <person name="Rogers Y.-H."/>
            <person name="Friedman R."/>
            <person name="Frazier M."/>
            <person name="Venter J.C."/>
        </authorList>
    </citation>
    <scope>NUCLEOTIDE SEQUENCE [LARGE SCALE GENOMIC DNA]</scope>
    <source>
        <strain evidence="2">ATCC 25650 / DSM 13394 / JCM 20685 / NBRC 16684 / NCIMB 2208 / IAM 12614 / B1</strain>
    </source>
</reference>
<dbReference type="EMBL" id="AAUW01000031">
    <property type="protein sequence ID" value="EAV40431.1"/>
    <property type="molecule type" value="Genomic_DNA"/>
</dbReference>
<organism evidence="1 2">
    <name type="scientific">Roseibium aggregatum (strain ATCC 25650 / DSM 13394 / JCM 20685 / NBRC 16684 / NCIMB 2208 / IAM 12614 / B1)</name>
    <name type="common">Stappia aggregata</name>
    <dbReference type="NCBI Taxonomy" id="384765"/>
    <lineage>
        <taxon>Bacteria</taxon>
        <taxon>Pseudomonadati</taxon>
        <taxon>Pseudomonadota</taxon>
        <taxon>Alphaproteobacteria</taxon>
        <taxon>Hyphomicrobiales</taxon>
        <taxon>Stappiaceae</taxon>
        <taxon>Roseibium</taxon>
    </lineage>
</organism>
<dbReference type="GeneID" id="68849901"/>
<dbReference type="eggNOG" id="ENOG503327K">
    <property type="taxonomic scope" value="Bacteria"/>
</dbReference>
<dbReference type="SUPFAM" id="SSF46689">
    <property type="entry name" value="Homeodomain-like"/>
    <property type="match status" value="1"/>
</dbReference>
<comment type="caution">
    <text evidence="1">The sequence shown here is derived from an EMBL/GenBank/DDBJ whole genome shotgun (WGS) entry which is preliminary data.</text>
</comment>
<proteinExistence type="predicted"/>
<protein>
    <recommendedName>
        <fullName evidence="3">Homeodomain-like domain-containing protein</fullName>
    </recommendedName>
</protein>
<evidence type="ECO:0000313" key="1">
    <source>
        <dbReference type="EMBL" id="EAV40431.1"/>
    </source>
</evidence>
<dbReference type="Proteomes" id="UP000004848">
    <property type="component" value="Unassembled WGS sequence"/>
</dbReference>
<gene>
    <name evidence="1" type="ORF">SIAM614_21415</name>
</gene>
<accession>A0P3I3</accession>
<dbReference type="InterPro" id="IPR009057">
    <property type="entry name" value="Homeodomain-like_sf"/>
</dbReference>